<dbReference type="Proteomes" id="UP000827976">
    <property type="component" value="Chromosome 18"/>
</dbReference>
<comment type="caution">
    <text evidence="1">The sequence shown here is derived from an EMBL/GenBank/DDBJ whole genome shotgun (WGS) entry which is preliminary data.</text>
</comment>
<proteinExistence type="predicted"/>
<name>A0ACB7U872_DIOAL</name>
<dbReference type="EMBL" id="CM037028">
    <property type="protein sequence ID" value="KAH7656519.1"/>
    <property type="molecule type" value="Genomic_DNA"/>
</dbReference>
<protein>
    <submittedName>
        <fullName evidence="1">Glycine-rich domain-containing protein-like protein</fullName>
    </submittedName>
</protein>
<evidence type="ECO:0000313" key="1">
    <source>
        <dbReference type="EMBL" id="KAH7656519.1"/>
    </source>
</evidence>
<evidence type="ECO:0000313" key="2">
    <source>
        <dbReference type="Proteomes" id="UP000827976"/>
    </source>
</evidence>
<reference evidence="2" key="1">
    <citation type="journal article" date="2022" name="Nat. Commun.">
        <title>Chromosome evolution and the genetic basis of agronomically important traits in greater yam.</title>
        <authorList>
            <person name="Bredeson J.V."/>
            <person name="Lyons J.B."/>
            <person name="Oniyinde I.O."/>
            <person name="Okereke N.R."/>
            <person name="Kolade O."/>
            <person name="Nnabue I."/>
            <person name="Nwadili C.O."/>
            <person name="Hribova E."/>
            <person name="Parker M."/>
            <person name="Nwogha J."/>
            <person name="Shu S."/>
            <person name="Carlson J."/>
            <person name="Kariba R."/>
            <person name="Muthemba S."/>
            <person name="Knop K."/>
            <person name="Barton G.J."/>
            <person name="Sherwood A.V."/>
            <person name="Lopez-Montes A."/>
            <person name="Asiedu R."/>
            <person name="Jamnadass R."/>
            <person name="Muchugi A."/>
            <person name="Goodstein D."/>
            <person name="Egesi C.N."/>
            <person name="Featherston J."/>
            <person name="Asfaw A."/>
            <person name="Simpson G.G."/>
            <person name="Dolezel J."/>
            <person name="Hendre P.S."/>
            <person name="Van Deynze A."/>
            <person name="Kumar P.L."/>
            <person name="Obidiegwu J.E."/>
            <person name="Bhattacharjee R."/>
            <person name="Rokhsar D.S."/>
        </authorList>
    </citation>
    <scope>NUCLEOTIDE SEQUENCE [LARGE SCALE GENOMIC DNA]</scope>
    <source>
        <strain evidence="2">cv. TDa95/00328</strain>
    </source>
</reference>
<accession>A0ACB7U872</accession>
<organism evidence="1 2">
    <name type="scientific">Dioscorea alata</name>
    <name type="common">Purple yam</name>
    <dbReference type="NCBI Taxonomy" id="55571"/>
    <lineage>
        <taxon>Eukaryota</taxon>
        <taxon>Viridiplantae</taxon>
        <taxon>Streptophyta</taxon>
        <taxon>Embryophyta</taxon>
        <taxon>Tracheophyta</taxon>
        <taxon>Spermatophyta</taxon>
        <taxon>Magnoliopsida</taxon>
        <taxon>Liliopsida</taxon>
        <taxon>Dioscoreales</taxon>
        <taxon>Dioscoreaceae</taxon>
        <taxon>Dioscorea</taxon>
    </lineage>
</organism>
<gene>
    <name evidence="1" type="ORF">IHE45_18G079100</name>
</gene>
<sequence>MERDQELEWFTAQQITISDNLVAATKNQLALLAAVDKHRSLYDGPFLHRAIHRYKACWLPLLSQFTETGATKGFLIVPFDCEWIWHVHRLNPVQYKEDCERLFGRILDNKNVKSSLQVRPESKDYMAQWWNKLFPLEPFELDLTTDDTSPACKYDDDVNGITYDLVAAVQRQSSFYPHVSGVTMKDDQFIEEALARYKGFLHLIKKNQSCFCVPTYDIDLLWHSHQLQPVSYYKDTVSLLGRLLQHDETDAGADVCTDASQEMELESAFSETRKQWECSYGWSYWRAGATFKDYKPSPVLISPYQPNTEIKNKITSPEDNNYINLVQLKFVEVLLQVVEVKDLPETQQGNLFVAFAKQQDDSFLNGSYVMEIQSETEDQHVASFQCEATGDLVLTLVADSRCKFARSVEPIGKTSISIDKLAGSNSKPFLRDWLQLVGSHQSESTERDTNPISILVVISVSVPVPAPYVFYMIKGKSMIYNSCFLLYPGMIPENDWTHFIHGHGNEIISLKIRDSTSAMGERDKTNKREVIGMTKLNRKKRVLAEFKDNAWSLKDSNLVLILNKKIGEFGDIFEIKGDKQIKLFLGKKLEYEPEDNDINIDKKYITAVEFSADHPSGKALALLGIKSGIMTVNEGRFALPAVVLALIISELFEEEGFDTFFLNETEKVLDSYGVMARCKSSMDDMFAGNGCRKAKILASLADYKARCKASVADGNSGNGGGGSVGCITDVHDGGSESTTMARCRAEMSVESVEMARCKTSVGIISAEMARCKAGPSAKSAAMARCRAGVGAKSAAMAKCKAGVGAESAGMARCKAGVGVEYVAMARCKAGVSAESVAMAKCKERVSAESAGMARCKAGVGAESIAMARCKTGVAVESTKITRCKAGLDAESAKMAKCKTANADVCKKEQQP</sequence>
<keyword evidence="2" id="KW-1185">Reference proteome</keyword>